<evidence type="ECO:0000256" key="6">
    <source>
        <dbReference type="ARBA" id="ARBA00023163"/>
    </source>
</evidence>
<keyword evidence="3" id="KW-0677">Repeat</keyword>
<organism evidence="9">
    <name type="scientific">freshwater metagenome</name>
    <dbReference type="NCBI Taxonomy" id="449393"/>
    <lineage>
        <taxon>unclassified sequences</taxon>
        <taxon>metagenomes</taxon>
        <taxon>ecological metagenomes</taxon>
    </lineage>
</organism>
<keyword evidence="4" id="KW-0805">Transcription regulation</keyword>
<feature type="domain" description="SpoVT-AbrB" evidence="8">
    <location>
        <begin position="57"/>
        <end position="99"/>
    </location>
</feature>
<accession>A0A6J6H1E0</accession>
<keyword evidence="5" id="KW-0238">DNA-binding</keyword>
<dbReference type="PROSITE" id="PS51740">
    <property type="entry name" value="SPOVT_ABRB"/>
    <property type="match status" value="2"/>
</dbReference>
<evidence type="ECO:0000256" key="1">
    <source>
        <dbReference type="ARBA" id="ARBA00013860"/>
    </source>
</evidence>
<dbReference type="InterPro" id="IPR038619">
    <property type="entry name" value="MraZ_sf"/>
</dbReference>
<dbReference type="EMBL" id="CAEZSR010000394">
    <property type="protein sequence ID" value="CAB4605114.1"/>
    <property type="molecule type" value="Genomic_DNA"/>
</dbReference>
<name>A0A6J6H1E0_9ZZZZ</name>
<dbReference type="InterPro" id="IPR035644">
    <property type="entry name" value="MraZ_C"/>
</dbReference>
<dbReference type="CDD" id="cd16321">
    <property type="entry name" value="MraZ_C"/>
    <property type="match status" value="1"/>
</dbReference>
<feature type="region of interest" description="Disordered" evidence="7">
    <location>
        <begin position="1"/>
        <end position="46"/>
    </location>
</feature>
<evidence type="ECO:0000256" key="4">
    <source>
        <dbReference type="ARBA" id="ARBA00023015"/>
    </source>
</evidence>
<dbReference type="GO" id="GO:0003700">
    <property type="term" value="F:DNA-binding transcription factor activity"/>
    <property type="evidence" value="ECO:0007669"/>
    <property type="project" value="InterPro"/>
</dbReference>
<dbReference type="CDD" id="cd16320">
    <property type="entry name" value="MraZ_N"/>
    <property type="match status" value="1"/>
</dbReference>
<evidence type="ECO:0000256" key="5">
    <source>
        <dbReference type="ARBA" id="ARBA00023125"/>
    </source>
</evidence>
<evidence type="ECO:0000256" key="3">
    <source>
        <dbReference type="ARBA" id="ARBA00022737"/>
    </source>
</evidence>
<evidence type="ECO:0000259" key="8">
    <source>
        <dbReference type="PROSITE" id="PS51740"/>
    </source>
</evidence>
<dbReference type="InterPro" id="IPR007159">
    <property type="entry name" value="SpoVT-AbrB_dom"/>
</dbReference>
<gene>
    <name evidence="9" type="ORF">UFOPK1493_04594</name>
</gene>
<dbReference type="SUPFAM" id="SSF89447">
    <property type="entry name" value="AbrB/MazE/MraZ-like"/>
    <property type="match status" value="1"/>
</dbReference>
<protein>
    <recommendedName>
        <fullName evidence="1">Transcriptional regulator MraZ</fullName>
    </recommendedName>
</protein>
<proteinExistence type="inferred from homology"/>
<dbReference type="InterPro" id="IPR035642">
    <property type="entry name" value="MraZ_N"/>
</dbReference>
<feature type="domain" description="SpoVT-AbrB" evidence="8">
    <location>
        <begin position="128"/>
        <end position="173"/>
    </location>
</feature>
<reference evidence="9" key="1">
    <citation type="submission" date="2020-05" db="EMBL/GenBank/DDBJ databases">
        <authorList>
            <person name="Chiriac C."/>
            <person name="Salcher M."/>
            <person name="Ghai R."/>
            <person name="Kavagutti S V."/>
        </authorList>
    </citation>
    <scope>NUCLEOTIDE SEQUENCE</scope>
</reference>
<evidence type="ECO:0000256" key="7">
    <source>
        <dbReference type="SAM" id="MobiDB-lite"/>
    </source>
</evidence>
<dbReference type="GO" id="GO:2000143">
    <property type="term" value="P:negative regulation of DNA-templated transcription initiation"/>
    <property type="evidence" value="ECO:0007669"/>
    <property type="project" value="TreeGrafter"/>
</dbReference>
<dbReference type="Gene3D" id="3.40.1550.20">
    <property type="entry name" value="Transcriptional regulator MraZ domain"/>
    <property type="match status" value="1"/>
</dbReference>
<evidence type="ECO:0000256" key="2">
    <source>
        <dbReference type="ARBA" id="ARBA00022490"/>
    </source>
</evidence>
<dbReference type="InterPro" id="IPR037914">
    <property type="entry name" value="SpoVT-AbrB_sf"/>
</dbReference>
<dbReference type="HAMAP" id="MF_01008">
    <property type="entry name" value="MraZ"/>
    <property type="match status" value="1"/>
</dbReference>
<dbReference type="InterPro" id="IPR003444">
    <property type="entry name" value="MraZ"/>
</dbReference>
<keyword evidence="2" id="KW-0963">Cytoplasm</keyword>
<dbReference type="InterPro" id="IPR020603">
    <property type="entry name" value="MraZ_dom"/>
</dbReference>
<dbReference type="PANTHER" id="PTHR34701">
    <property type="entry name" value="TRANSCRIPTIONAL REGULATOR MRAZ"/>
    <property type="match status" value="1"/>
</dbReference>
<dbReference type="GO" id="GO:0000976">
    <property type="term" value="F:transcription cis-regulatory region binding"/>
    <property type="evidence" value="ECO:0007669"/>
    <property type="project" value="TreeGrafter"/>
</dbReference>
<evidence type="ECO:0000313" key="9">
    <source>
        <dbReference type="EMBL" id="CAB4605114.1"/>
    </source>
</evidence>
<dbReference type="Pfam" id="PF02381">
    <property type="entry name" value="MraZ"/>
    <property type="match status" value="2"/>
</dbReference>
<sequence length="190" mass="20663">MGIGRRIRDDHIHWSDSRTSVHGTGGQAGSHRTQAGVSPGGTEAGKRGENQVLFVGTHERQLDEKGRLALPAPFRSHLGERCYLAVGDDQCINVVPVERFEAMAADLVERVRRGEVDRQYQRVVSASATPVQVDRQGRVVVDANLRAYAGLTPESKVIVSGNFDVIEIWAPAQFELIQQAGTQAIAGGIR</sequence>
<feature type="compositionally biased region" description="Basic and acidic residues" evidence="7">
    <location>
        <begin position="1"/>
        <end position="16"/>
    </location>
</feature>
<dbReference type="AlphaFoldDB" id="A0A6J6H1E0"/>
<keyword evidence="6" id="KW-0804">Transcription</keyword>
<dbReference type="PANTHER" id="PTHR34701:SF1">
    <property type="entry name" value="TRANSCRIPTIONAL REGULATOR MRAZ"/>
    <property type="match status" value="1"/>
</dbReference>